<gene>
    <name evidence="2" type="ORF">METESE_00190</name>
</gene>
<dbReference type="Proteomes" id="UP001228113">
    <property type="component" value="Chromosome"/>
</dbReference>
<dbReference type="KEGG" id="msea:METESE_00190"/>
<sequence>MTPEQTLDEHSQQPAPKEDLTDKVSKALQEHDGWLRKTPSTSKEIAGRLFPAEDKRQEVDRGLILTITALMWDNGFTPSSRGKGHSRWYWREGTIPSMPVVRSEVLNQGRTLIETAPSHPVVKPIKVKQYLGRPLTSRKRRKPWVTAAGSLESRLTMAAFYLNGFNHNEAAIFDLPEMTMAKVVCNLRNYFRLNARQTAELMISLFNPKARYRWSEEGILLTWELVEGFTPSLGLSDKDAVAKHLLADLEEDVIDLLAHTLPGGRVPVEDLYRRFKAWNPDVETNEIAFGRVVTALTGIKSKSSKGKRYYSGFHLPLVAEEAAASPVVTVMEPKVLAADCSPQPMSAA</sequence>
<accession>A0AA48H061</accession>
<keyword evidence="3" id="KW-1185">Reference proteome</keyword>
<name>A0AA48H061_9BACT</name>
<protein>
    <submittedName>
        <fullName evidence="2">Uncharacterized protein</fullName>
    </submittedName>
</protein>
<proteinExistence type="predicted"/>
<reference evidence="2" key="1">
    <citation type="journal article" date="2023" name="Int. J. Syst. Evol. Microbiol.">
        <title>Mesoterricola silvestris gen. nov., sp. nov., Mesoterricola sediminis sp. nov., Geothrix oryzae sp. nov., Geothrix edaphica sp. nov., Geothrix rubra sp. nov., and Geothrix limicola sp. nov., six novel members of Acidobacteriota isolated from soils.</title>
        <authorList>
            <person name="Itoh H."/>
            <person name="Sugisawa Y."/>
            <person name="Mise K."/>
            <person name="Xu Z."/>
            <person name="Kuniyasu M."/>
            <person name="Ushijima N."/>
            <person name="Kawano K."/>
            <person name="Kobayashi E."/>
            <person name="Shiratori Y."/>
            <person name="Masuda Y."/>
            <person name="Senoo K."/>
        </authorList>
    </citation>
    <scope>NUCLEOTIDE SEQUENCE</scope>
    <source>
        <strain evidence="2">W786</strain>
    </source>
</reference>
<organism evidence="2 3">
    <name type="scientific">Mesoterricola sediminis</name>
    <dbReference type="NCBI Taxonomy" id="2927980"/>
    <lineage>
        <taxon>Bacteria</taxon>
        <taxon>Pseudomonadati</taxon>
        <taxon>Acidobacteriota</taxon>
        <taxon>Holophagae</taxon>
        <taxon>Holophagales</taxon>
        <taxon>Holophagaceae</taxon>
        <taxon>Mesoterricola</taxon>
    </lineage>
</organism>
<feature type="region of interest" description="Disordered" evidence="1">
    <location>
        <begin position="1"/>
        <end position="40"/>
    </location>
</feature>
<feature type="compositionally biased region" description="Basic and acidic residues" evidence="1">
    <location>
        <begin position="7"/>
        <end position="35"/>
    </location>
</feature>
<dbReference type="AlphaFoldDB" id="A0AA48H061"/>
<dbReference type="RefSeq" id="WP_316410847.1">
    <property type="nucleotide sequence ID" value="NZ_AP027081.1"/>
</dbReference>
<evidence type="ECO:0000256" key="1">
    <source>
        <dbReference type="SAM" id="MobiDB-lite"/>
    </source>
</evidence>
<evidence type="ECO:0000313" key="2">
    <source>
        <dbReference type="EMBL" id="BDU75061.1"/>
    </source>
</evidence>
<dbReference type="EMBL" id="AP027081">
    <property type="protein sequence ID" value="BDU75061.1"/>
    <property type="molecule type" value="Genomic_DNA"/>
</dbReference>
<evidence type="ECO:0000313" key="3">
    <source>
        <dbReference type="Proteomes" id="UP001228113"/>
    </source>
</evidence>